<keyword evidence="5" id="KW-0472">Membrane</keyword>
<dbReference type="SMART" id="SM00228">
    <property type="entry name" value="PDZ"/>
    <property type="match status" value="1"/>
</dbReference>
<dbReference type="EMBL" id="CP026095">
    <property type="protein sequence ID" value="AZV45622.1"/>
    <property type="molecule type" value="Genomic_DNA"/>
</dbReference>
<evidence type="ECO:0000313" key="7">
    <source>
        <dbReference type="EMBL" id="AZV45622.1"/>
    </source>
</evidence>
<dbReference type="SUPFAM" id="SSF50156">
    <property type="entry name" value="PDZ domain-like"/>
    <property type="match status" value="1"/>
</dbReference>
<dbReference type="InterPro" id="IPR036034">
    <property type="entry name" value="PDZ_sf"/>
</dbReference>
<feature type="domain" description="PDZ" evidence="6">
    <location>
        <begin position="304"/>
        <end position="407"/>
    </location>
</feature>
<evidence type="ECO:0000313" key="8">
    <source>
        <dbReference type="Proteomes" id="UP000283095"/>
    </source>
</evidence>
<keyword evidence="5" id="KW-0812">Transmembrane</keyword>
<gene>
    <name evidence="7" type="ORF">BAOM_5093</name>
</gene>
<keyword evidence="2 7" id="KW-0645">Protease</keyword>
<dbReference type="GO" id="GO:0006508">
    <property type="term" value="P:proteolysis"/>
    <property type="evidence" value="ECO:0007669"/>
    <property type="project" value="UniProtKB-KW"/>
</dbReference>
<dbReference type="Proteomes" id="UP000283095">
    <property type="component" value="Chromosome"/>
</dbReference>
<dbReference type="AlphaFoldDB" id="A0A3Q9RRP0"/>
<dbReference type="GO" id="GO:0004252">
    <property type="term" value="F:serine-type endopeptidase activity"/>
    <property type="evidence" value="ECO:0007669"/>
    <property type="project" value="InterPro"/>
</dbReference>
<dbReference type="InterPro" id="IPR001940">
    <property type="entry name" value="Peptidase_S1C"/>
</dbReference>
<dbReference type="CDD" id="cd06781">
    <property type="entry name" value="cpPDZ_BsHtra-like"/>
    <property type="match status" value="1"/>
</dbReference>
<dbReference type="Pfam" id="PF13365">
    <property type="entry name" value="Trypsin_2"/>
    <property type="match status" value="1"/>
</dbReference>
<evidence type="ECO:0000256" key="1">
    <source>
        <dbReference type="ARBA" id="ARBA00010541"/>
    </source>
</evidence>
<feature type="transmembrane region" description="Helical" evidence="5">
    <location>
        <begin position="33"/>
        <end position="54"/>
    </location>
</feature>
<dbReference type="InterPro" id="IPR001478">
    <property type="entry name" value="PDZ"/>
</dbReference>
<dbReference type="InterPro" id="IPR009003">
    <property type="entry name" value="Peptidase_S1_PA"/>
</dbReference>
<dbReference type="PRINTS" id="PR00834">
    <property type="entry name" value="PROTEASES2C"/>
</dbReference>
<dbReference type="PROSITE" id="PS50106">
    <property type="entry name" value="PDZ"/>
    <property type="match status" value="1"/>
</dbReference>
<dbReference type="InterPro" id="IPR051201">
    <property type="entry name" value="Chloro_Bact_Ser_Proteases"/>
</dbReference>
<dbReference type="PANTHER" id="PTHR43343">
    <property type="entry name" value="PEPTIDASE S12"/>
    <property type="match status" value="1"/>
</dbReference>
<evidence type="ECO:0000256" key="4">
    <source>
        <dbReference type="ARBA" id="ARBA00022825"/>
    </source>
</evidence>
<organism evidence="7 8">
    <name type="scientific">Peribacillus asahii</name>
    <dbReference type="NCBI Taxonomy" id="228899"/>
    <lineage>
        <taxon>Bacteria</taxon>
        <taxon>Bacillati</taxon>
        <taxon>Bacillota</taxon>
        <taxon>Bacilli</taxon>
        <taxon>Bacillales</taxon>
        <taxon>Bacillaceae</taxon>
        <taxon>Peribacillus</taxon>
    </lineage>
</organism>
<keyword evidence="5" id="KW-1133">Transmembrane helix</keyword>
<reference evidence="7 8" key="1">
    <citation type="submission" date="2018-01" db="EMBL/GenBank/DDBJ databases">
        <title>Bacillus asahii Genome sequencing and assembly.</title>
        <authorList>
            <person name="Jiang H."/>
            <person name="Feng Y."/>
            <person name="Zhao F."/>
            <person name="Lin X."/>
        </authorList>
    </citation>
    <scope>NUCLEOTIDE SEQUENCE [LARGE SCALE GENOMIC DNA]</scope>
    <source>
        <strain evidence="7 8">OM18</strain>
    </source>
</reference>
<comment type="similarity">
    <text evidence="1">Belongs to the peptidase S1C family.</text>
</comment>
<sequence length="423" mass="45060">MQLFILKGEDGEVLESNEPNYGERTQQKKRSRFSYFFSGLIGAIVGALVILFVFPEVGILEGNESNNTEQSIADNNQSAVTKQKVALDVTTAVTDAVDKAGDAVVGITNIQKTDFWGMGDPNNDGQSAEAGTGSGVVYKKSGDKAFIVTNNHVIENASELEVTLSDGTKLPATLIGSDPWTDLAVIVVKGSKVKTIAEFGKSELLKPGEPVIAIGNPLGLQFSGSITQGIISGLERTIEVDINEDGQVDWNAEVIQTDAAINPGNSGGALINMAGQVIGINSMKIAENAVEGIGLSIPIDSVIPIITDIEEYGEVKRPYLGINLASVEEISQYHQENTLKLPSDVKSGVAITGVEAGSPADKAGVREFDVIVEMDGESIQDVVALRKYLYNEKRIGEKVKLGIYRDGKKQTATVTLSTADQQE</sequence>
<name>A0A3Q9RRP0_9BACI</name>
<dbReference type="Gene3D" id="2.40.10.10">
    <property type="entry name" value="Trypsin-like serine proteases"/>
    <property type="match status" value="2"/>
</dbReference>
<protein>
    <submittedName>
        <fullName evidence="7">Serine protease</fullName>
    </submittedName>
</protein>
<dbReference type="SUPFAM" id="SSF50494">
    <property type="entry name" value="Trypsin-like serine proteases"/>
    <property type="match status" value="1"/>
</dbReference>
<dbReference type="Pfam" id="PF13180">
    <property type="entry name" value="PDZ_2"/>
    <property type="match status" value="1"/>
</dbReference>
<evidence type="ECO:0000256" key="5">
    <source>
        <dbReference type="SAM" id="Phobius"/>
    </source>
</evidence>
<keyword evidence="4" id="KW-0720">Serine protease</keyword>
<evidence type="ECO:0000256" key="3">
    <source>
        <dbReference type="ARBA" id="ARBA00022801"/>
    </source>
</evidence>
<dbReference type="Gene3D" id="2.30.42.10">
    <property type="match status" value="1"/>
</dbReference>
<evidence type="ECO:0000259" key="6">
    <source>
        <dbReference type="PROSITE" id="PS50106"/>
    </source>
</evidence>
<proteinExistence type="inferred from homology"/>
<dbReference type="KEGG" id="pasa:BAOM_5093"/>
<dbReference type="InterPro" id="IPR043504">
    <property type="entry name" value="Peptidase_S1_PA_chymotrypsin"/>
</dbReference>
<dbReference type="PANTHER" id="PTHR43343:SF3">
    <property type="entry name" value="PROTEASE DO-LIKE 8, CHLOROPLASTIC"/>
    <property type="match status" value="1"/>
</dbReference>
<evidence type="ECO:0000256" key="2">
    <source>
        <dbReference type="ARBA" id="ARBA00022670"/>
    </source>
</evidence>
<accession>A0A3Q9RRP0</accession>
<keyword evidence="3" id="KW-0378">Hydrolase</keyword>